<evidence type="ECO:0000313" key="1">
    <source>
        <dbReference type="EMBL" id="ETB63521.1"/>
    </source>
</evidence>
<keyword evidence="2" id="KW-1185">Reference proteome</keyword>
<name>V7PVB7_PLAYE</name>
<dbReference type="AlphaFoldDB" id="V7PVB7"/>
<sequence length="66" mass="7585">MNIVEHLTNIYLNLYIKKGNISYLSPPKNLFKLINSLVNTGSVLIVVLTVEKYAKCIIKLPNKEYF</sequence>
<evidence type="ECO:0000313" key="2">
    <source>
        <dbReference type="Proteomes" id="UP000018538"/>
    </source>
</evidence>
<reference evidence="1 2" key="1">
    <citation type="submission" date="2013-11" db="EMBL/GenBank/DDBJ databases">
        <title>The Genome Sequence of Plasmodium yoelii 17X.</title>
        <authorList>
            <consortium name="The Broad Institute Genomics Platform"/>
            <consortium name="The Broad Institute Genome Sequencing Center for Infectious Disease"/>
            <person name="Neafsey D."/>
            <person name="Adams J."/>
            <person name="Walker B."/>
            <person name="Young S.K."/>
            <person name="Zeng Q."/>
            <person name="Gargeya S."/>
            <person name="Fitzgerald M."/>
            <person name="Haas B."/>
            <person name="Abouelleil A."/>
            <person name="Alvarado L."/>
            <person name="Chapman S.B."/>
            <person name="Gainer-Dewar J."/>
            <person name="Goldberg J."/>
            <person name="Griggs A."/>
            <person name="Gujja S."/>
            <person name="Hansen M."/>
            <person name="Howarth C."/>
            <person name="Imamovic A."/>
            <person name="Ireland A."/>
            <person name="Larimer J."/>
            <person name="McCowan C."/>
            <person name="Murphy C."/>
            <person name="Pearson M."/>
            <person name="Poon T.W."/>
            <person name="Priest M."/>
            <person name="Roberts A."/>
            <person name="Saif S."/>
            <person name="Shea T."/>
            <person name="Sykes S."/>
            <person name="Wortman J."/>
            <person name="Nusbaum C."/>
            <person name="Birren B."/>
        </authorList>
    </citation>
    <scope>NUCLEOTIDE SEQUENCE [LARGE SCALE GENOMIC DNA]</scope>
    <source>
        <strain evidence="1 2">17X</strain>
    </source>
</reference>
<accession>V7PVB7</accession>
<dbReference type="Proteomes" id="UP000018538">
    <property type="component" value="Unassembled WGS sequence"/>
</dbReference>
<gene>
    <name evidence="1" type="ORF">YYC_00045</name>
</gene>
<organism evidence="1 2">
    <name type="scientific">Plasmodium yoelii 17X</name>
    <dbReference type="NCBI Taxonomy" id="1323249"/>
    <lineage>
        <taxon>Eukaryota</taxon>
        <taxon>Sar</taxon>
        <taxon>Alveolata</taxon>
        <taxon>Apicomplexa</taxon>
        <taxon>Aconoidasida</taxon>
        <taxon>Haemosporida</taxon>
        <taxon>Plasmodiidae</taxon>
        <taxon>Plasmodium</taxon>
        <taxon>Plasmodium (Vinckeia)</taxon>
    </lineage>
</organism>
<dbReference type="EMBL" id="KI635720">
    <property type="protein sequence ID" value="ETB63521.1"/>
    <property type="molecule type" value="Genomic_DNA"/>
</dbReference>
<protein>
    <submittedName>
        <fullName evidence="1">Uncharacterized protein</fullName>
    </submittedName>
</protein>
<proteinExistence type="predicted"/>